<sequence>MELPSDVKQSLDRMKNVAVVDELRRVTQVLQRNEQTFAAQLVANRADNLSKAIREKTHA</sequence>
<dbReference type="Proteomes" id="UP001276761">
    <property type="component" value="Unassembled WGS sequence"/>
</dbReference>
<dbReference type="GeneID" id="303167585"/>
<accession>A0AAJ2S2H6</accession>
<name>A0AAJ2S2H6_9GAMM</name>
<dbReference type="EMBL" id="JAWXXT010000002">
    <property type="protein sequence ID" value="MDX5979597.1"/>
    <property type="molecule type" value="Genomic_DNA"/>
</dbReference>
<dbReference type="AlphaFoldDB" id="A0AAJ2S2H6"/>
<protein>
    <submittedName>
        <fullName evidence="1">Uncharacterized protein</fullName>
    </submittedName>
</protein>
<gene>
    <name evidence="1" type="ORF">SIL78_18780</name>
</gene>
<organism evidence="1 2">
    <name type="scientific">Vreelandella alkaliphila</name>
    <dbReference type="NCBI Taxonomy" id="272774"/>
    <lineage>
        <taxon>Bacteria</taxon>
        <taxon>Pseudomonadati</taxon>
        <taxon>Pseudomonadota</taxon>
        <taxon>Gammaproteobacteria</taxon>
        <taxon>Oceanospirillales</taxon>
        <taxon>Halomonadaceae</taxon>
        <taxon>Vreelandella</taxon>
    </lineage>
</organism>
<evidence type="ECO:0000313" key="2">
    <source>
        <dbReference type="Proteomes" id="UP001276761"/>
    </source>
</evidence>
<dbReference type="RefSeq" id="WP_198349999.1">
    <property type="nucleotide sequence ID" value="NZ_JABASV010000012.1"/>
</dbReference>
<comment type="caution">
    <text evidence="1">The sequence shown here is derived from an EMBL/GenBank/DDBJ whole genome shotgun (WGS) entry which is preliminary data.</text>
</comment>
<evidence type="ECO:0000313" key="1">
    <source>
        <dbReference type="EMBL" id="MDX5979597.1"/>
    </source>
</evidence>
<proteinExistence type="predicted"/>
<reference evidence="1" key="1">
    <citation type="submission" date="2023-11" db="EMBL/GenBank/DDBJ databases">
        <title>MicrobeMod: A computational toolkit for identifying prokaryotic methylation and restriction-modification with nanopore sequencing.</title>
        <authorList>
            <person name="Crits-Christoph A."/>
            <person name="Kang S.C."/>
            <person name="Lee H."/>
            <person name="Ostrov N."/>
        </authorList>
    </citation>
    <scope>NUCLEOTIDE SEQUENCE</scope>
    <source>
        <strain evidence="1">ATCC BAA-953</strain>
    </source>
</reference>